<sequence length="70" mass="7343">MRTLVVYPLAQGLGMRVVGGRNSSNGALGAYVTMVTKGGPAATQGISEGNGYCATWIINLVWISICRKVI</sequence>
<dbReference type="InterPro" id="IPR001478">
    <property type="entry name" value="PDZ"/>
</dbReference>
<evidence type="ECO:0000259" key="1">
    <source>
        <dbReference type="PROSITE" id="PS50106"/>
    </source>
</evidence>
<dbReference type="PROSITE" id="PS50106">
    <property type="entry name" value="PDZ"/>
    <property type="match status" value="1"/>
</dbReference>
<dbReference type="InterPro" id="IPR036034">
    <property type="entry name" value="PDZ_sf"/>
</dbReference>
<protein>
    <recommendedName>
        <fullName evidence="1">PDZ domain-containing protein</fullName>
    </recommendedName>
</protein>
<evidence type="ECO:0000313" key="2">
    <source>
        <dbReference type="EMBL" id="KAH3849432.1"/>
    </source>
</evidence>
<dbReference type="SUPFAM" id="SSF50156">
    <property type="entry name" value="PDZ domain-like"/>
    <property type="match status" value="1"/>
</dbReference>
<gene>
    <name evidence="2" type="ORF">DPMN_091833</name>
</gene>
<proteinExistence type="predicted"/>
<reference evidence="2" key="1">
    <citation type="journal article" date="2019" name="bioRxiv">
        <title>The Genome of the Zebra Mussel, Dreissena polymorpha: A Resource for Invasive Species Research.</title>
        <authorList>
            <person name="McCartney M.A."/>
            <person name="Auch B."/>
            <person name="Kono T."/>
            <person name="Mallez S."/>
            <person name="Zhang Y."/>
            <person name="Obille A."/>
            <person name="Becker A."/>
            <person name="Abrahante J.E."/>
            <person name="Garbe J."/>
            <person name="Badalamenti J.P."/>
            <person name="Herman A."/>
            <person name="Mangelson H."/>
            <person name="Liachko I."/>
            <person name="Sullivan S."/>
            <person name="Sone E.D."/>
            <person name="Koren S."/>
            <person name="Silverstein K.A.T."/>
            <person name="Beckman K.B."/>
            <person name="Gohl D.M."/>
        </authorList>
    </citation>
    <scope>NUCLEOTIDE SEQUENCE</scope>
    <source>
        <strain evidence="2">Duluth1</strain>
        <tissue evidence="2">Whole animal</tissue>
    </source>
</reference>
<evidence type="ECO:0000313" key="3">
    <source>
        <dbReference type="Proteomes" id="UP000828390"/>
    </source>
</evidence>
<accession>A0A9D4L2B3</accession>
<comment type="caution">
    <text evidence="2">The sequence shown here is derived from an EMBL/GenBank/DDBJ whole genome shotgun (WGS) entry which is preliminary data.</text>
</comment>
<organism evidence="2 3">
    <name type="scientific">Dreissena polymorpha</name>
    <name type="common">Zebra mussel</name>
    <name type="synonym">Mytilus polymorpha</name>
    <dbReference type="NCBI Taxonomy" id="45954"/>
    <lineage>
        <taxon>Eukaryota</taxon>
        <taxon>Metazoa</taxon>
        <taxon>Spiralia</taxon>
        <taxon>Lophotrochozoa</taxon>
        <taxon>Mollusca</taxon>
        <taxon>Bivalvia</taxon>
        <taxon>Autobranchia</taxon>
        <taxon>Heteroconchia</taxon>
        <taxon>Euheterodonta</taxon>
        <taxon>Imparidentia</taxon>
        <taxon>Neoheterodontei</taxon>
        <taxon>Myida</taxon>
        <taxon>Dreissenoidea</taxon>
        <taxon>Dreissenidae</taxon>
        <taxon>Dreissena</taxon>
    </lineage>
</organism>
<dbReference type="Pfam" id="PF00595">
    <property type="entry name" value="PDZ"/>
    <property type="match status" value="1"/>
</dbReference>
<dbReference type="Proteomes" id="UP000828390">
    <property type="component" value="Unassembled WGS sequence"/>
</dbReference>
<reference evidence="2" key="2">
    <citation type="submission" date="2020-11" db="EMBL/GenBank/DDBJ databases">
        <authorList>
            <person name="McCartney M.A."/>
            <person name="Auch B."/>
            <person name="Kono T."/>
            <person name="Mallez S."/>
            <person name="Becker A."/>
            <person name="Gohl D.M."/>
            <person name="Silverstein K.A.T."/>
            <person name="Koren S."/>
            <person name="Bechman K.B."/>
            <person name="Herman A."/>
            <person name="Abrahante J.E."/>
            <person name="Garbe J."/>
        </authorList>
    </citation>
    <scope>NUCLEOTIDE SEQUENCE</scope>
    <source>
        <strain evidence="2">Duluth1</strain>
        <tissue evidence="2">Whole animal</tissue>
    </source>
</reference>
<dbReference type="AlphaFoldDB" id="A0A9D4L2B3"/>
<name>A0A9D4L2B3_DREPO</name>
<dbReference type="EMBL" id="JAIWYP010000003">
    <property type="protein sequence ID" value="KAH3849432.1"/>
    <property type="molecule type" value="Genomic_DNA"/>
</dbReference>
<keyword evidence="3" id="KW-1185">Reference proteome</keyword>
<dbReference type="Gene3D" id="2.30.42.10">
    <property type="match status" value="1"/>
</dbReference>
<feature type="domain" description="PDZ" evidence="1">
    <location>
        <begin position="3"/>
        <end position="50"/>
    </location>
</feature>